<protein>
    <submittedName>
        <fullName evidence="1">Uncharacterized protein</fullName>
    </submittedName>
</protein>
<dbReference type="EMBL" id="CM055739">
    <property type="protein sequence ID" value="KAJ8003688.1"/>
    <property type="molecule type" value="Genomic_DNA"/>
</dbReference>
<evidence type="ECO:0000313" key="1">
    <source>
        <dbReference type="EMBL" id="KAJ8003688.1"/>
    </source>
</evidence>
<comment type="caution">
    <text evidence="1">The sequence shown here is derived from an EMBL/GenBank/DDBJ whole genome shotgun (WGS) entry which is preliminary data.</text>
</comment>
<evidence type="ECO:0000313" key="2">
    <source>
        <dbReference type="Proteomes" id="UP001157502"/>
    </source>
</evidence>
<reference evidence="1" key="1">
    <citation type="submission" date="2021-05" db="EMBL/GenBank/DDBJ databases">
        <authorList>
            <person name="Pan Q."/>
            <person name="Jouanno E."/>
            <person name="Zahm M."/>
            <person name="Klopp C."/>
            <person name="Cabau C."/>
            <person name="Louis A."/>
            <person name="Berthelot C."/>
            <person name="Parey E."/>
            <person name="Roest Crollius H."/>
            <person name="Montfort J."/>
            <person name="Robinson-Rechavi M."/>
            <person name="Bouchez O."/>
            <person name="Lampietro C."/>
            <person name="Lopez Roques C."/>
            <person name="Donnadieu C."/>
            <person name="Postlethwait J."/>
            <person name="Bobe J."/>
            <person name="Dillon D."/>
            <person name="Chandos A."/>
            <person name="von Hippel F."/>
            <person name="Guiguen Y."/>
        </authorList>
    </citation>
    <scope>NUCLEOTIDE SEQUENCE</scope>
    <source>
        <strain evidence="1">YG-Jan2019</strain>
    </source>
</reference>
<gene>
    <name evidence="1" type="ORF">DPEC_G00150920</name>
</gene>
<proteinExistence type="predicted"/>
<organism evidence="1 2">
    <name type="scientific">Dallia pectoralis</name>
    <name type="common">Alaska blackfish</name>
    <dbReference type="NCBI Taxonomy" id="75939"/>
    <lineage>
        <taxon>Eukaryota</taxon>
        <taxon>Metazoa</taxon>
        <taxon>Chordata</taxon>
        <taxon>Craniata</taxon>
        <taxon>Vertebrata</taxon>
        <taxon>Euteleostomi</taxon>
        <taxon>Actinopterygii</taxon>
        <taxon>Neopterygii</taxon>
        <taxon>Teleostei</taxon>
        <taxon>Protacanthopterygii</taxon>
        <taxon>Esociformes</taxon>
        <taxon>Umbridae</taxon>
        <taxon>Dallia</taxon>
    </lineage>
</organism>
<dbReference type="Proteomes" id="UP001157502">
    <property type="component" value="Chromosome 12"/>
</dbReference>
<name>A0ACC2GIX1_DALPE</name>
<keyword evidence="2" id="KW-1185">Reference proteome</keyword>
<accession>A0ACC2GIX1</accession>
<sequence>METRNAHRVSVVHRGGEWRGTENECRPYEVWYSLEILCDPPPPLKVLAVQCAVQRSVAVEIPLSNPEAEPLELGVCLEGEDLEGDIRVRVPPRGSITYTVSFSPAVVGTTTASVIFQAELVREFWYQLNLLAQPSVLTTLPESRCELGKWTRLYLHLVNPTDQTLELGTVNSNPQHFTLELDTSRPLIVTPHSSTQVPVRFCPSTIGTVNQMAKVSFTCSQLEQWSFQLCGRGLAPGRMEALSVASAVGSHSSNIIPFRNPTDQSALLNISLTDEEPGQNSLSQSFISEKKVFCIPMKKTQGVRVSAGDSVEIPVVFAPDSMQLHQAWLLVQLEPFYHHPNLDTPLTPMQRNECVVVEDERIRLVRWVYPIHGIPEAPLKRSNPAVIKCEALSRVEERVEVVLTGCVPGSFVSDTVTPHSNSTSETSAGSRLAVEDFLCEVRYTSETEQNQMDSCVTLSPLDCHRDPQSGLVSLGLNLIFVPHKPGSCSALLAVQCVTGGLWTFPISLVATEPPVDDVISITAAGLNRTSSVGFRLTSQTRNPEPFTAGFLPGGDSDFQVCPSSGELLPVGSAGTLITISFTPSMYSRKHSAVLLVQTTNMHWTYDVKGTTPTYSPPAPRPPME</sequence>